<dbReference type="AlphaFoldDB" id="A0A942UQQ4"/>
<comment type="caution">
    <text evidence="1">The sequence shown here is derived from an EMBL/GenBank/DDBJ whole genome shotgun (WGS) entry which is preliminary data.</text>
</comment>
<evidence type="ECO:0000313" key="1">
    <source>
        <dbReference type="EMBL" id="MBS4537453.1"/>
    </source>
</evidence>
<organism evidence="1 2">
    <name type="scientific">Anaeromonas frigoriresistens</name>
    <dbReference type="NCBI Taxonomy" id="2683708"/>
    <lineage>
        <taxon>Bacteria</taxon>
        <taxon>Bacillati</taxon>
        <taxon>Bacillota</taxon>
        <taxon>Tissierellia</taxon>
        <taxon>Tissierellales</taxon>
        <taxon>Thermohalobacteraceae</taxon>
        <taxon>Anaeromonas</taxon>
    </lineage>
</organism>
<dbReference type="Proteomes" id="UP000724672">
    <property type="component" value="Unassembled WGS sequence"/>
</dbReference>
<reference evidence="1" key="1">
    <citation type="submission" date="2019-12" db="EMBL/GenBank/DDBJ databases">
        <title>Clostridiaceae gen. nov. sp. nov., isolated from sediment in Xinjiang, China.</title>
        <authorList>
            <person name="Zhang R."/>
        </authorList>
    </citation>
    <scope>NUCLEOTIDE SEQUENCE</scope>
    <source>
        <strain evidence="1">D2Q-11</strain>
    </source>
</reference>
<accession>A0A942UQQ4</accession>
<proteinExistence type="predicted"/>
<evidence type="ECO:0000313" key="2">
    <source>
        <dbReference type="Proteomes" id="UP000724672"/>
    </source>
</evidence>
<keyword evidence="2" id="KW-1185">Reference proteome</keyword>
<name>A0A942UQQ4_9FIRM</name>
<sequence>MNCNTTEGVRICSQCNNKIKDPNLIRCPRCNNILLKKCSECKGCSIFKKMG</sequence>
<protein>
    <submittedName>
        <fullName evidence="1">Uncharacterized protein</fullName>
    </submittedName>
</protein>
<dbReference type="EMBL" id="WSFT01000016">
    <property type="protein sequence ID" value="MBS4537453.1"/>
    <property type="molecule type" value="Genomic_DNA"/>
</dbReference>
<dbReference type="RefSeq" id="WP_203365380.1">
    <property type="nucleotide sequence ID" value="NZ_WSFT01000016.1"/>
</dbReference>
<gene>
    <name evidence="1" type="ORF">GOQ27_03210</name>
</gene>